<dbReference type="NCBIfam" id="TIGR00231">
    <property type="entry name" value="small_GTP"/>
    <property type="match status" value="1"/>
</dbReference>
<comment type="caution">
    <text evidence="7">The sequence shown here is derived from an EMBL/GenBank/DDBJ whole genome shotgun (WGS) entry which is preliminary data.</text>
</comment>
<proteinExistence type="inferred from homology"/>
<dbReference type="PROSITE" id="PS51417">
    <property type="entry name" value="ARF"/>
    <property type="match status" value="1"/>
</dbReference>
<evidence type="ECO:0000256" key="2">
    <source>
        <dbReference type="ARBA" id="ARBA00022741"/>
    </source>
</evidence>
<dbReference type="PRINTS" id="PR00449">
    <property type="entry name" value="RASTRNSFRMNG"/>
</dbReference>
<dbReference type="Proteomes" id="UP000250572">
    <property type="component" value="Unassembled WGS sequence"/>
</dbReference>
<dbReference type="Gene3D" id="3.40.50.300">
    <property type="entry name" value="P-loop containing nucleotide triphosphate hydrolases"/>
    <property type="match status" value="1"/>
</dbReference>
<organism evidence="7 8">
    <name type="scientific">Gambusia affinis</name>
    <name type="common">Western mosquitofish</name>
    <name type="synonym">Heterandria affinis</name>
    <dbReference type="NCBI Taxonomy" id="33528"/>
    <lineage>
        <taxon>Eukaryota</taxon>
        <taxon>Metazoa</taxon>
        <taxon>Chordata</taxon>
        <taxon>Craniata</taxon>
        <taxon>Vertebrata</taxon>
        <taxon>Euteleostomi</taxon>
        <taxon>Actinopterygii</taxon>
        <taxon>Neopterygii</taxon>
        <taxon>Teleostei</taxon>
        <taxon>Neoteleostei</taxon>
        <taxon>Acanthomorphata</taxon>
        <taxon>Ovalentaria</taxon>
        <taxon>Atherinomorphae</taxon>
        <taxon>Cyprinodontiformes</taxon>
        <taxon>Poeciliidae</taxon>
        <taxon>Poeciliinae</taxon>
        <taxon>Gambusia</taxon>
    </lineage>
</organism>
<dbReference type="GO" id="GO:0003924">
    <property type="term" value="F:GTPase activity"/>
    <property type="evidence" value="ECO:0007669"/>
    <property type="project" value="InterPro"/>
</dbReference>
<sequence length="399" mass="44341">DYLFKLLLIGDSGVGKSCLLLRFAVSSSLYQQAVPSSSCSLFFFCCQTEPLQFSFSLCPFIQDDTYTESYISTIGVDFKIRTIELDSKTIKLQIWDTAGQERFRTITSSYYRGAHGIIVVYDVTDQESYNNIKQWLQEIDRYASENVNKLLVGNKCDLTTKKVVDYTTAKEFADSLAIPFLETSAKNATNVEQAFMTMAAEIKKRMGPGATASGDKPNLKIDSTPVRQSGDDDNYLEVIHLESWDSSQELVTREKRLVKVSAARPHPRMMSSPYLMGSLSSEMTPSCGCELEPRGGEGWLLLQDGRSSRDGGGHSASELPFRTMPTGHNWGSLLRSRTQRRFSTGFRHQAPYTSFTELQAETPCPGSIIGSLGGELVRAERSLAVTAAIKEHGRTDTKE</sequence>
<dbReference type="Pfam" id="PF00071">
    <property type="entry name" value="Ras"/>
    <property type="match status" value="1"/>
</dbReference>
<dbReference type="SMART" id="SM00174">
    <property type="entry name" value="RHO"/>
    <property type="match status" value="1"/>
</dbReference>
<dbReference type="PROSITE" id="PS51421">
    <property type="entry name" value="RAS"/>
    <property type="match status" value="1"/>
</dbReference>
<feature type="region of interest" description="Disordered" evidence="6">
    <location>
        <begin position="207"/>
        <end position="227"/>
    </location>
</feature>
<dbReference type="PANTHER" id="PTHR47977">
    <property type="entry name" value="RAS-RELATED PROTEIN RAB"/>
    <property type="match status" value="1"/>
</dbReference>
<dbReference type="PROSITE" id="PS51420">
    <property type="entry name" value="RHO"/>
    <property type="match status" value="1"/>
</dbReference>
<dbReference type="InterPro" id="IPR005225">
    <property type="entry name" value="Small_GTP-bd"/>
</dbReference>
<dbReference type="SMART" id="SM00175">
    <property type="entry name" value="RAB"/>
    <property type="match status" value="1"/>
</dbReference>
<reference evidence="7 8" key="1">
    <citation type="journal article" date="2018" name="G3 (Bethesda)">
        <title>A High-Quality Reference Genome for the Invasive Mosquitofish Gambusia affinis Using a Chicago Library.</title>
        <authorList>
            <person name="Hoffberg S.L."/>
            <person name="Troendle N.J."/>
            <person name="Glenn T.C."/>
            <person name="Mahmud O."/>
            <person name="Louha S."/>
            <person name="Chalopin D."/>
            <person name="Bennetzen J.L."/>
            <person name="Mauricio R."/>
        </authorList>
    </citation>
    <scope>NUCLEOTIDE SEQUENCE [LARGE SCALE GENOMIC DNA]</scope>
    <source>
        <strain evidence="7">NE01/NJP1002.9</strain>
        <tissue evidence="7">Muscle</tissue>
    </source>
</reference>
<evidence type="ECO:0000256" key="1">
    <source>
        <dbReference type="ARBA" id="ARBA00006270"/>
    </source>
</evidence>
<dbReference type="SUPFAM" id="SSF52540">
    <property type="entry name" value="P-loop containing nucleoside triphosphate hydrolases"/>
    <property type="match status" value="1"/>
</dbReference>
<accession>A0A315USP2</accession>
<evidence type="ECO:0000256" key="6">
    <source>
        <dbReference type="SAM" id="MobiDB-lite"/>
    </source>
</evidence>
<keyword evidence="2" id="KW-0547">Nucleotide-binding</keyword>
<dbReference type="GO" id="GO:0005525">
    <property type="term" value="F:GTP binding"/>
    <property type="evidence" value="ECO:0007669"/>
    <property type="project" value="UniProtKB-KW"/>
</dbReference>
<evidence type="ECO:0000256" key="3">
    <source>
        <dbReference type="ARBA" id="ARBA00023134"/>
    </source>
</evidence>
<evidence type="ECO:0000313" key="8">
    <source>
        <dbReference type="Proteomes" id="UP000250572"/>
    </source>
</evidence>
<feature type="non-terminal residue" evidence="7">
    <location>
        <position position="1"/>
    </location>
</feature>
<dbReference type="PROSITE" id="PS51419">
    <property type="entry name" value="RAB"/>
    <property type="match status" value="1"/>
</dbReference>
<gene>
    <name evidence="7" type="ORF">CCH79_00014472</name>
</gene>
<dbReference type="InterPro" id="IPR001806">
    <property type="entry name" value="Small_GTPase"/>
</dbReference>
<dbReference type="EMBL" id="NHOQ01002757">
    <property type="protein sequence ID" value="PWA14786.1"/>
    <property type="molecule type" value="Genomic_DNA"/>
</dbReference>
<evidence type="ECO:0000256" key="5">
    <source>
        <dbReference type="ARBA" id="ARBA00023289"/>
    </source>
</evidence>
<dbReference type="SMART" id="SM00173">
    <property type="entry name" value="RAS"/>
    <property type="match status" value="1"/>
</dbReference>
<evidence type="ECO:0000313" key="7">
    <source>
        <dbReference type="EMBL" id="PWA14786.1"/>
    </source>
</evidence>
<keyword evidence="4" id="KW-0449">Lipoprotein</keyword>
<protein>
    <recommendedName>
        <fullName evidence="9">Small monomeric GTPase</fullName>
    </recommendedName>
</protein>
<dbReference type="InterPro" id="IPR027417">
    <property type="entry name" value="P-loop_NTPase"/>
</dbReference>
<name>A0A315USP2_GAMAF</name>
<keyword evidence="5" id="KW-0636">Prenylation</keyword>
<dbReference type="FunFam" id="3.40.50.300:FF:001447">
    <property type="entry name" value="Ras-related protein Rab-1B"/>
    <property type="match status" value="1"/>
</dbReference>
<dbReference type="SMART" id="SM00176">
    <property type="entry name" value="RAN"/>
    <property type="match status" value="1"/>
</dbReference>
<evidence type="ECO:0000256" key="4">
    <source>
        <dbReference type="ARBA" id="ARBA00023288"/>
    </source>
</evidence>
<dbReference type="InterPro" id="IPR057289">
    <property type="entry name" value="Rab1/Ypt1"/>
</dbReference>
<dbReference type="CDD" id="cd01869">
    <property type="entry name" value="Rab1_Ypt1"/>
    <property type="match status" value="1"/>
</dbReference>
<comment type="similarity">
    <text evidence="1">Belongs to the small GTPase superfamily. Rab family.</text>
</comment>
<dbReference type="STRING" id="33528.ENSGAFP00000028551"/>
<keyword evidence="3" id="KW-0342">GTP-binding</keyword>
<dbReference type="AlphaFoldDB" id="A0A315USP2"/>
<feature type="non-terminal residue" evidence="7">
    <location>
        <position position="399"/>
    </location>
</feature>
<keyword evidence="8" id="KW-1185">Reference proteome</keyword>
<evidence type="ECO:0008006" key="9">
    <source>
        <dbReference type="Google" id="ProtNLM"/>
    </source>
</evidence>
<dbReference type="InterPro" id="IPR050227">
    <property type="entry name" value="Rab"/>
</dbReference>